<feature type="domain" description="B-cell lymphoma 9 beta-catenin binding" evidence="5">
    <location>
        <begin position="450"/>
        <end position="488"/>
    </location>
</feature>
<evidence type="ECO:0000256" key="1">
    <source>
        <dbReference type="ARBA" id="ARBA00004123"/>
    </source>
</evidence>
<dbReference type="GO" id="GO:0005634">
    <property type="term" value="C:nucleus"/>
    <property type="evidence" value="ECO:0007669"/>
    <property type="project" value="UniProtKB-SubCell"/>
</dbReference>
<evidence type="ECO:0000313" key="6">
    <source>
        <dbReference type="EMBL" id="KAK2705331.1"/>
    </source>
</evidence>
<feature type="compositionally biased region" description="Polar residues" evidence="4">
    <location>
        <begin position="843"/>
        <end position="853"/>
    </location>
</feature>
<dbReference type="Gene3D" id="3.30.40.10">
    <property type="entry name" value="Zinc/RING finger domain, C3HC4 (zinc finger)"/>
    <property type="match status" value="1"/>
</dbReference>
<feature type="compositionally biased region" description="Polar residues" evidence="4">
    <location>
        <begin position="16"/>
        <end position="27"/>
    </location>
</feature>
<feature type="compositionally biased region" description="Polar residues" evidence="4">
    <location>
        <begin position="796"/>
        <end position="822"/>
    </location>
</feature>
<feature type="compositionally biased region" description="Low complexity" evidence="4">
    <location>
        <begin position="994"/>
        <end position="1008"/>
    </location>
</feature>
<evidence type="ECO:0000256" key="2">
    <source>
        <dbReference type="ARBA" id="ARBA00009200"/>
    </source>
</evidence>
<feature type="region of interest" description="Disordered" evidence="4">
    <location>
        <begin position="1"/>
        <end position="99"/>
    </location>
</feature>
<feature type="region of interest" description="Disordered" evidence="4">
    <location>
        <begin position="1537"/>
        <end position="1557"/>
    </location>
</feature>
<dbReference type="Proteomes" id="UP001187531">
    <property type="component" value="Unassembled WGS sequence"/>
</dbReference>
<sequence>MIDAMLKDSKKEKKNGSNGVPTPSGGTQPHIKSECPTPDPLAANAGTTVPSVTVKDEPSTPNGGESMNNCENSGSNNCATLSGQSGNTSSGPQPTSGPDIKPNVCGPGGGMNPMMGPNNVGSNPMDNFLNDPPMDMKSGGGDLGSENCGPMMGQIKMEDQQLGPGHDFVGMGDPMGGNMNPMMGGPGMDMAVHKQPSTLDAQYMQQQSQIFVFSTQLANEAAEAVIHGQCPSIIAYHCGQPGTKKFLEKHPLKINQFSKNSSQILTQLAMKKGPPIGRGMGFGGPNMMGGGGSNMIGDFMGPGGPNGPMGPSMGPGMGNWNQNNCDSMPSGMGPMSHGGPMGPRMGMPGGMGPGMMPCCSAPHGNMVPCGPGSGPPCSQSGSMGMHNKPQMDGNMMSPLPAGSPMMQGSGQNRQVPISMSGMMGPGGMQMGPNASGMNKDLLGVKVPDENLTPQQMQHRAEKLAKMKLMKQMLFPEQGPGGPDMMGQMNPGSGNSPCPPGGPMMGGPGMMNPMNQGSGPMGQGGGPMMMPMMGNKMMGPCNIGPDGPNMMPSSGMNSSSAQMEWQKLQAQFFDEQRKKKGPGPSPGMMMSSMGPMGQGGMSPMQMGSPSGHMGMMGHGNMNMGMMGPMNGPRMGGGPGVRMQGPPPPYPQGQRSASASGGPMPSPLQSQGPPSPPLSLPSPRNAGNMESPADRGYNQRLSGNMGPASVPGPSPSGILNTPLDSPNPSANQPRPMGNVSNPGTPVTGPGPPHVSPGMRKDNMVPDFSNSMTGMMGGMNNSGNNPGGEIFGRPMPPFSQGQTLNQGQNTSNQQKCQNTTPTGTKEPNLMPVPSPQQIQYFEGQELTIQKQPNTSLRETDLLSPSMPVSSMDSGLPSSSEMQCGPRMSGGPNTPTTPSSTADNPPPRYPGSQAPHTPNGNFPAPSPGGQPTSQVNSNQSSDNKNQRFAGPSPQVPSGPKTPVSESVQPSDNNVNKFSASNSPNSANQNMESDFARFTSQSSNQSQNRISTSPLFDVSPPKMSDIGGFGGPPDNVPINPMSGPMGSKMFDPISSMAQMSQQLTNTVGPAIGPSSPPLITSMAPTNQSMSFSSGGSGGMGMPNQMGVGMVNFNTSLASMQGMQQMGDGPMMGSGPNAAQTVNNTYVSATMNIQQMNIQSMHGGGAYNPMMQGPPNPMMSGDPSMMKSGMPQNPMMMGGPQRSIGPGGPYPQMGPGGPQQMMGPGPMVSQRMMGHNASMNRPTGAKGVPFNGANVQVIPSAPNTIQYLPSRPQTVNSSPRGPPRLDFLPTFSGPMDSKSGGPQGMQYFTGGPNSSSTSGMPMGMMGPNGPGNQNMSSGGPMNMSGGMPMPNMGGPNHMMGMNGPMGNPGPGGNGPIGSMPMGSMMGGPGGGGMGPGGPMGMSMPTGPMGPGPNMNMMPSGMSMNMSSQGMSMGGGRGPNPGQMMRPQQMGGMYQGPGGPMSNDAMFMAGGGGPMPINPGGNNPMMMSSSGGFSGGKQSQMGPDPSQPMNGPQFKGSYMGPSAADPNYAQQFHNFQQQLYATNSRNQMGNPNMGMAGQSFFGPK</sequence>
<dbReference type="EMBL" id="JAVRJZ010000021">
    <property type="protein sequence ID" value="KAK2705334.1"/>
    <property type="molecule type" value="Genomic_DNA"/>
</dbReference>
<feature type="compositionally biased region" description="Low complexity" evidence="4">
    <location>
        <begin position="704"/>
        <end position="715"/>
    </location>
</feature>
<feature type="compositionally biased region" description="Low complexity" evidence="4">
    <location>
        <begin position="888"/>
        <end position="899"/>
    </location>
</feature>
<comment type="subcellular location">
    <subcellularLocation>
        <location evidence="1">Nucleus</location>
    </subcellularLocation>
</comment>
<feature type="compositionally biased region" description="Low complexity" evidence="4">
    <location>
        <begin position="766"/>
        <end position="781"/>
    </location>
</feature>
<comment type="similarity">
    <text evidence="2">Belongs to the BCL9 family.</text>
</comment>
<gene>
    <name evidence="6" type="ORF">QYM36_017390</name>
</gene>
<feature type="compositionally biased region" description="Polar residues" evidence="4">
    <location>
        <begin position="863"/>
        <end position="878"/>
    </location>
</feature>
<keyword evidence="3" id="KW-0539">Nucleus</keyword>
<dbReference type="Pfam" id="PF11502">
    <property type="entry name" value="BCL9"/>
    <property type="match status" value="1"/>
</dbReference>
<keyword evidence="7" id="KW-1185">Reference proteome</keyword>
<feature type="compositionally biased region" description="Low complexity" evidence="4">
    <location>
        <begin position="974"/>
        <end position="985"/>
    </location>
</feature>
<dbReference type="InterPro" id="IPR024670">
    <property type="entry name" value="BCL9_beta-catenin-bd_dom"/>
</dbReference>
<dbReference type="EMBL" id="JAVRJZ010000021">
    <property type="protein sequence ID" value="KAK2705331.1"/>
    <property type="molecule type" value="Genomic_DNA"/>
</dbReference>
<feature type="compositionally biased region" description="Polar residues" evidence="4">
    <location>
        <begin position="59"/>
        <end position="96"/>
    </location>
</feature>
<feature type="compositionally biased region" description="Low complexity" evidence="4">
    <location>
        <begin position="622"/>
        <end position="631"/>
    </location>
</feature>
<dbReference type="InterPro" id="IPR013083">
    <property type="entry name" value="Znf_RING/FYVE/PHD"/>
</dbReference>
<feature type="compositionally biased region" description="Basic and acidic residues" evidence="4">
    <location>
        <begin position="1"/>
        <end position="15"/>
    </location>
</feature>
<evidence type="ECO:0000313" key="7">
    <source>
        <dbReference type="Proteomes" id="UP001187531"/>
    </source>
</evidence>
<dbReference type="EMBL" id="JAVRJZ010000021">
    <property type="protein sequence ID" value="KAK2705332.1"/>
    <property type="molecule type" value="Genomic_DNA"/>
</dbReference>
<evidence type="ECO:0000259" key="5">
    <source>
        <dbReference type="Pfam" id="PF11502"/>
    </source>
</evidence>
<protein>
    <recommendedName>
        <fullName evidence="5">B-cell lymphoma 9 beta-catenin binding domain-containing protein</fullName>
    </recommendedName>
</protein>
<reference evidence="6" key="1">
    <citation type="submission" date="2023-07" db="EMBL/GenBank/DDBJ databases">
        <title>Chromosome-level genome assembly of Artemia franciscana.</title>
        <authorList>
            <person name="Jo E."/>
        </authorList>
    </citation>
    <scope>NUCLEOTIDE SEQUENCE</scope>
    <source>
        <tissue evidence="6">Whole body</tissue>
    </source>
</reference>
<feature type="region of interest" description="Disordered" evidence="4">
    <location>
        <begin position="622"/>
        <end position="1014"/>
    </location>
</feature>
<feature type="compositionally biased region" description="Polar residues" evidence="4">
    <location>
        <begin position="925"/>
        <end position="939"/>
    </location>
</feature>
<evidence type="ECO:0000256" key="3">
    <source>
        <dbReference type="ARBA" id="ARBA00023242"/>
    </source>
</evidence>
<comment type="caution">
    <text evidence="6">The sequence shown here is derived from an EMBL/GenBank/DDBJ whole genome shotgun (WGS) entry which is preliminary data.</text>
</comment>
<accession>A0AA88HGR5</accession>
<proteinExistence type="inferred from homology"/>
<feature type="compositionally biased region" description="Polar residues" evidence="4">
    <location>
        <begin position="716"/>
        <end position="730"/>
    </location>
</feature>
<name>A0AA88HGR5_ARTSF</name>
<evidence type="ECO:0000256" key="4">
    <source>
        <dbReference type="SAM" id="MobiDB-lite"/>
    </source>
</evidence>
<feature type="compositionally biased region" description="Polar residues" evidence="4">
    <location>
        <begin position="959"/>
        <end position="973"/>
    </location>
</feature>
<organism evidence="6 7">
    <name type="scientific">Artemia franciscana</name>
    <name type="common">Brine shrimp</name>
    <name type="synonym">Artemia sanfranciscana</name>
    <dbReference type="NCBI Taxonomy" id="6661"/>
    <lineage>
        <taxon>Eukaryota</taxon>
        <taxon>Metazoa</taxon>
        <taxon>Ecdysozoa</taxon>
        <taxon>Arthropoda</taxon>
        <taxon>Crustacea</taxon>
        <taxon>Branchiopoda</taxon>
        <taxon>Anostraca</taxon>
        <taxon>Artemiidae</taxon>
        <taxon>Artemia</taxon>
    </lineage>
</organism>
<feature type="compositionally biased region" description="Low complexity" evidence="4">
    <location>
        <begin position="650"/>
        <end position="670"/>
    </location>
</feature>